<protein>
    <recommendedName>
        <fullName evidence="1">Glutaredoxin domain-containing protein</fullName>
    </recommendedName>
</protein>
<dbReference type="InterPro" id="IPR002109">
    <property type="entry name" value="Glutaredoxin"/>
</dbReference>
<gene>
    <name evidence="2" type="ORF">CRG98_041721</name>
</gene>
<dbReference type="SUPFAM" id="SSF52833">
    <property type="entry name" value="Thioredoxin-like"/>
    <property type="match status" value="1"/>
</dbReference>
<dbReference type="Proteomes" id="UP000233551">
    <property type="component" value="Unassembled WGS sequence"/>
</dbReference>
<dbReference type="Gene3D" id="3.40.30.10">
    <property type="entry name" value="Glutaredoxin"/>
    <property type="match status" value="1"/>
</dbReference>
<sequence>MPPRRRDRVEDVHDRENLRHLEQRLEQMDRRLDAFVDRLTERMGALMETRQEDMSDDAFFVAGGDGEPKFDEEEEIVTMTGPPQRMLSDLLHSFMDSSQGGILFRPAQLPMLGLSEGDKRCTRDHSTIMAQHFFADKSEDFINARVNALLHSLDIESDVRGKGLLLGDSGSWRITGMSRKKACDKPSWNPFSYFKFSRDADDWGNKVGQQEVHDDITQPIPMKGRAILYTRLGCQECKEATLFFYRKRLRYVEINIDVYPSRKLKLEKISGSSSVPKVFFNEVLIRGINEMKGLEESEKLKDKLDFLISESPSPEPPLPPFSGEDDVSSSGAIGELAVVVRKMKESTIVKDRLYKMQWFTNYFVGSEAVDFLSEDQYPERAEAVAFGRKLAGKLFF</sequence>
<dbReference type="EMBL" id="PGOL01004268">
    <property type="protein sequence ID" value="PKI37888.1"/>
    <property type="molecule type" value="Genomic_DNA"/>
</dbReference>
<keyword evidence="3" id="KW-1185">Reference proteome</keyword>
<reference evidence="2 3" key="1">
    <citation type="submission" date="2017-11" db="EMBL/GenBank/DDBJ databases">
        <title>De-novo sequencing of pomegranate (Punica granatum L.) genome.</title>
        <authorList>
            <person name="Akparov Z."/>
            <person name="Amiraslanov A."/>
            <person name="Hajiyeva S."/>
            <person name="Abbasov M."/>
            <person name="Kaur K."/>
            <person name="Hamwieh A."/>
            <person name="Solovyev V."/>
            <person name="Salamov A."/>
            <person name="Braich B."/>
            <person name="Kosarev P."/>
            <person name="Mahmoud A."/>
            <person name="Hajiyev E."/>
            <person name="Babayeva S."/>
            <person name="Izzatullayeva V."/>
            <person name="Mammadov A."/>
            <person name="Mammadov A."/>
            <person name="Sharifova S."/>
            <person name="Ojaghi J."/>
            <person name="Eynullazada K."/>
            <person name="Bayramov B."/>
            <person name="Abdulazimova A."/>
            <person name="Shahmuradov I."/>
        </authorList>
    </citation>
    <scope>NUCLEOTIDE SEQUENCE [LARGE SCALE GENOMIC DNA]</scope>
    <source>
        <strain evidence="3">cv. AG2017</strain>
        <tissue evidence="2">Leaf</tissue>
    </source>
</reference>
<organism evidence="2 3">
    <name type="scientific">Punica granatum</name>
    <name type="common">Pomegranate</name>
    <dbReference type="NCBI Taxonomy" id="22663"/>
    <lineage>
        <taxon>Eukaryota</taxon>
        <taxon>Viridiplantae</taxon>
        <taxon>Streptophyta</taxon>
        <taxon>Embryophyta</taxon>
        <taxon>Tracheophyta</taxon>
        <taxon>Spermatophyta</taxon>
        <taxon>Magnoliopsida</taxon>
        <taxon>eudicotyledons</taxon>
        <taxon>Gunneridae</taxon>
        <taxon>Pentapetalae</taxon>
        <taxon>rosids</taxon>
        <taxon>malvids</taxon>
        <taxon>Myrtales</taxon>
        <taxon>Lythraceae</taxon>
        <taxon>Punica</taxon>
    </lineage>
</organism>
<dbReference type="Gene3D" id="1.10.10.10">
    <property type="entry name" value="Winged helix-like DNA-binding domain superfamily/Winged helix DNA-binding domain"/>
    <property type="match status" value="1"/>
</dbReference>
<dbReference type="PANTHER" id="PTHR46361:SF3">
    <property type="entry name" value="ELECTRON CARRIER_ PROTEIN DISULFIDE OXIDOREDUCTASE"/>
    <property type="match status" value="1"/>
</dbReference>
<evidence type="ECO:0000259" key="1">
    <source>
        <dbReference type="Pfam" id="PF00462"/>
    </source>
</evidence>
<accession>A0A2I0I1P8</accession>
<name>A0A2I0I1P8_PUNGR</name>
<dbReference type="InterPro" id="IPR036390">
    <property type="entry name" value="WH_DNA-bd_sf"/>
</dbReference>
<feature type="domain" description="Glutaredoxin" evidence="1">
    <location>
        <begin position="227"/>
        <end position="285"/>
    </location>
</feature>
<comment type="caution">
    <text evidence="2">The sequence shown here is derived from an EMBL/GenBank/DDBJ whole genome shotgun (WGS) entry which is preliminary data.</text>
</comment>
<dbReference type="InterPro" id="IPR036249">
    <property type="entry name" value="Thioredoxin-like_sf"/>
</dbReference>
<dbReference type="STRING" id="22663.A0A2I0I1P8"/>
<dbReference type="Pfam" id="PF00462">
    <property type="entry name" value="Glutaredoxin"/>
    <property type="match status" value="1"/>
</dbReference>
<evidence type="ECO:0000313" key="2">
    <source>
        <dbReference type="EMBL" id="PKI37888.1"/>
    </source>
</evidence>
<dbReference type="SUPFAM" id="SSF46785">
    <property type="entry name" value="Winged helix' DNA-binding domain"/>
    <property type="match status" value="1"/>
</dbReference>
<dbReference type="CDD" id="cd04371">
    <property type="entry name" value="DEP"/>
    <property type="match status" value="1"/>
</dbReference>
<dbReference type="AlphaFoldDB" id="A0A2I0I1P8"/>
<dbReference type="InterPro" id="IPR036388">
    <property type="entry name" value="WH-like_DNA-bd_sf"/>
</dbReference>
<evidence type="ECO:0000313" key="3">
    <source>
        <dbReference type="Proteomes" id="UP000233551"/>
    </source>
</evidence>
<proteinExistence type="predicted"/>
<dbReference type="PANTHER" id="PTHR46361">
    <property type="entry name" value="ELECTRON CARRIER/ PROTEIN DISULFIDE OXIDOREDUCTASE"/>
    <property type="match status" value="1"/>
</dbReference>
<dbReference type="PROSITE" id="PS51354">
    <property type="entry name" value="GLUTAREDOXIN_2"/>
    <property type="match status" value="1"/>
</dbReference>